<sequence>MIIIKENKPDLYSLAKSLAILEKYKYKLTKEQYDKIKSNIKSFANLGMYLSQKDIIDNIKILKGELSLDELISNELKERLDEKLRKIDNILQKEYKIKQHYKDNVQNTLVNDILPNHTTLDNNLNDILKNSSQNDTQNSNDTQFFTSYNTLIVEFLKECFTNGLFDKFIKKMMEKNTI</sequence>
<protein>
    <submittedName>
        <fullName evidence="1">Uncharacterized protein</fullName>
    </submittedName>
</protein>
<dbReference type="Proteomes" id="UP000052245">
    <property type="component" value="Unassembled WGS sequence"/>
</dbReference>
<name>A0A9W5AMX6_CAMHY</name>
<accession>A0A9W5AMX6</accession>
<organism evidence="1 2">
    <name type="scientific">Campylobacter hyointestinalis subsp. hyointestinalis</name>
    <dbReference type="NCBI Taxonomy" id="91352"/>
    <lineage>
        <taxon>Bacteria</taxon>
        <taxon>Pseudomonadati</taxon>
        <taxon>Campylobacterota</taxon>
        <taxon>Epsilonproteobacteria</taxon>
        <taxon>Campylobacterales</taxon>
        <taxon>Campylobacteraceae</taxon>
        <taxon>Campylobacter</taxon>
    </lineage>
</organism>
<reference evidence="1 2" key="1">
    <citation type="submission" date="2015-11" db="EMBL/GenBank/DDBJ databases">
        <authorList>
            <consortium name="Pathogen Informatics"/>
        </authorList>
    </citation>
    <scope>NUCLEOTIDE SEQUENCE [LARGE SCALE GENOMIC DNA]</scope>
    <source>
        <strain evidence="1 2">007A-0283</strain>
    </source>
</reference>
<evidence type="ECO:0000313" key="1">
    <source>
        <dbReference type="EMBL" id="CUU75634.1"/>
    </source>
</evidence>
<dbReference type="AlphaFoldDB" id="A0A9W5AMX6"/>
<evidence type="ECO:0000313" key="2">
    <source>
        <dbReference type="Proteomes" id="UP000052245"/>
    </source>
</evidence>
<proteinExistence type="predicted"/>
<dbReference type="RefSeq" id="WP_308470477.1">
    <property type="nucleotide sequence ID" value="NZ_CP040464.1"/>
</dbReference>
<comment type="caution">
    <text evidence="1">The sequence shown here is derived from an EMBL/GenBank/DDBJ whole genome shotgun (WGS) entry which is preliminary data.</text>
</comment>
<gene>
    <name evidence="1" type="ORF">ERS739223_00557</name>
</gene>
<dbReference type="EMBL" id="FAVC01000001">
    <property type="protein sequence ID" value="CUU75634.1"/>
    <property type="molecule type" value="Genomic_DNA"/>
</dbReference>